<sequence length="219" mass="23773">MDVLPITVCFCAFVVFNNLSLQYNSVGFYQLMKVLTTPVVVVLQKYLYDIDVDLHLRYCLVLICCGVAVATVSDVSVNAAGTFWAVMGLVSTAFYQLQVSRKQKALKVNALQLLHYQAPQAAAVVMVMTPFLDNIRGPEGLLAYEYSRGAAAAIAVACGLAFCVNLSTFLVIGHTNPVTYQVLGHFKLVLILISGVLVFGEDSNVVRLCGMVMALSKGY</sequence>
<keyword evidence="2 5" id="KW-0812">Transmembrane</keyword>
<dbReference type="Pfam" id="PF03151">
    <property type="entry name" value="TPT"/>
    <property type="match status" value="1"/>
</dbReference>
<evidence type="ECO:0000259" key="6">
    <source>
        <dbReference type="Pfam" id="PF03151"/>
    </source>
</evidence>
<feature type="transmembrane region" description="Helical" evidence="5">
    <location>
        <begin position="55"/>
        <end position="73"/>
    </location>
</feature>
<comment type="caution">
    <text evidence="7">The sequence shown here is derived from an EMBL/GenBank/DDBJ whole genome shotgun (WGS) entry which is preliminary data.</text>
</comment>
<feature type="transmembrane region" description="Helical" evidence="5">
    <location>
        <begin position="79"/>
        <end position="97"/>
    </location>
</feature>
<reference evidence="7" key="1">
    <citation type="submission" date="2022-07" db="EMBL/GenBank/DDBJ databases">
        <title>Genome analysis of Parmales, a sister group of diatoms, reveals the evolutionary specialization of diatoms from phago-mixotrophs to photoautotrophs.</title>
        <authorList>
            <person name="Ban H."/>
            <person name="Sato S."/>
            <person name="Yoshikawa S."/>
            <person name="Kazumasa Y."/>
            <person name="Nakamura Y."/>
            <person name="Ichinomiya M."/>
            <person name="Saitoh K."/>
            <person name="Sato N."/>
            <person name="Blanc-Mathieu R."/>
            <person name="Endo H."/>
            <person name="Kuwata A."/>
            <person name="Ogata H."/>
        </authorList>
    </citation>
    <scope>NUCLEOTIDE SEQUENCE</scope>
</reference>
<evidence type="ECO:0000256" key="2">
    <source>
        <dbReference type="ARBA" id="ARBA00022692"/>
    </source>
</evidence>
<name>A0A9W7KSH3_9STRA</name>
<dbReference type="PANTHER" id="PTHR11132">
    <property type="entry name" value="SOLUTE CARRIER FAMILY 35"/>
    <property type="match status" value="1"/>
</dbReference>
<proteinExistence type="predicted"/>
<evidence type="ECO:0000256" key="3">
    <source>
        <dbReference type="ARBA" id="ARBA00022989"/>
    </source>
</evidence>
<dbReference type="InterPro" id="IPR050186">
    <property type="entry name" value="TPT_transporter"/>
</dbReference>
<organism evidence="7 8">
    <name type="scientific">Triparma retinervis</name>
    <dbReference type="NCBI Taxonomy" id="2557542"/>
    <lineage>
        <taxon>Eukaryota</taxon>
        <taxon>Sar</taxon>
        <taxon>Stramenopiles</taxon>
        <taxon>Ochrophyta</taxon>
        <taxon>Bolidophyceae</taxon>
        <taxon>Parmales</taxon>
        <taxon>Triparmaceae</taxon>
        <taxon>Triparma</taxon>
    </lineage>
</organism>
<evidence type="ECO:0000256" key="1">
    <source>
        <dbReference type="ARBA" id="ARBA00004141"/>
    </source>
</evidence>
<feature type="domain" description="Sugar phosphate transporter" evidence="6">
    <location>
        <begin position="2"/>
        <end position="215"/>
    </location>
</feature>
<keyword evidence="3 5" id="KW-1133">Transmembrane helix</keyword>
<comment type="subcellular location">
    <subcellularLocation>
        <location evidence="1">Membrane</location>
        <topology evidence="1">Multi-pass membrane protein</topology>
    </subcellularLocation>
</comment>
<dbReference type="Proteomes" id="UP001165082">
    <property type="component" value="Unassembled WGS sequence"/>
</dbReference>
<dbReference type="AlphaFoldDB" id="A0A9W7KSH3"/>
<dbReference type="OrthoDB" id="5547497at2759"/>
<dbReference type="GO" id="GO:0016020">
    <property type="term" value="C:membrane"/>
    <property type="evidence" value="ECO:0007669"/>
    <property type="project" value="UniProtKB-SubCell"/>
</dbReference>
<dbReference type="EMBL" id="BRXZ01000351">
    <property type="protein sequence ID" value="GMI09992.1"/>
    <property type="molecule type" value="Genomic_DNA"/>
</dbReference>
<feature type="transmembrane region" description="Helical" evidence="5">
    <location>
        <begin position="178"/>
        <end position="199"/>
    </location>
</feature>
<gene>
    <name evidence="7" type="ORF">TrRE_jg4568</name>
</gene>
<keyword evidence="8" id="KW-1185">Reference proteome</keyword>
<dbReference type="InterPro" id="IPR004853">
    <property type="entry name" value="Sugar_P_trans_dom"/>
</dbReference>
<accession>A0A9W7KSH3</accession>
<protein>
    <recommendedName>
        <fullName evidence="6">Sugar phosphate transporter domain-containing protein</fullName>
    </recommendedName>
</protein>
<keyword evidence="4 5" id="KW-0472">Membrane</keyword>
<feature type="transmembrane region" description="Helical" evidence="5">
    <location>
        <begin position="150"/>
        <end position="172"/>
    </location>
</feature>
<evidence type="ECO:0000313" key="7">
    <source>
        <dbReference type="EMBL" id="GMI09992.1"/>
    </source>
</evidence>
<evidence type="ECO:0000256" key="5">
    <source>
        <dbReference type="SAM" id="Phobius"/>
    </source>
</evidence>
<evidence type="ECO:0000313" key="8">
    <source>
        <dbReference type="Proteomes" id="UP001165082"/>
    </source>
</evidence>
<evidence type="ECO:0000256" key="4">
    <source>
        <dbReference type="ARBA" id="ARBA00023136"/>
    </source>
</evidence>